<feature type="domain" description="Glycosyltransferase subfamily 4-like N-terminal" evidence="1">
    <location>
        <begin position="13"/>
        <end position="211"/>
    </location>
</feature>
<sequence length="403" mass="42557">MRVLLISDTEAKGGAAIAAARMACALGKAGHEVGMVVNDPQEGLPAGPWQRYVVRAEESIPWNRVPDASLEAEALGGLERTLNEFSPDAVSVHNIHGGARVGWSVDLVRLCAGRVPTVWTLHDTWSFTGRCAYLDGCSLFRDGCDERCPTTGEYPFLRPGGVSAEFSRKAGVLRVSPGLAAAAPSRWMAELAACGLWRGREVRLLPNCLDTAAYAPGDRAEARRALGLAVEGRVLLLCAANFGDPRKGVGMAREALKRLGAPLTLLVMGRADDLPDLPGVTVKRLGFVADQARQIMAYRAADAMLHPALQDNLPNTVLESLACGTPVAGFDVGGMGDLVLDGLTGRLAASVTPEGLAEAAIDCLERSETLGAAGRAHVLEQFSEAWMAARWTALIQTLQGGAA</sequence>
<accession>A0ABZ2J0S3</accession>
<dbReference type="Gene3D" id="3.40.50.2000">
    <property type="entry name" value="Glycogen Phosphorylase B"/>
    <property type="match status" value="2"/>
</dbReference>
<keyword evidence="2" id="KW-0808">Transferase</keyword>
<dbReference type="PANTHER" id="PTHR12526">
    <property type="entry name" value="GLYCOSYLTRANSFERASE"/>
    <property type="match status" value="1"/>
</dbReference>
<dbReference type="SUPFAM" id="SSF53756">
    <property type="entry name" value="UDP-Glycosyltransferase/glycogen phosphorylase"/>
    <property type="match status" value="1"/>
</dbReference>
<evidence type="ECO:0000313" key="3">
    <source>
        <dbReference type="Proteomes" id="UP001385389"/>
    </source>
</evidence>
<keyword evidence="2" id="KW-0328">Glycosyltransferase</keyword>
<keyword evidence="3" id="KW-1185">Reference proteome</keyword>
<proteinExistence type="predicted"/>
<dbReference type="InterPro" id="IPR028098">
    <property type="entry name" value="Glyco_trans_4-like_N"/>
</dbReference>
<dbReference type="Pfam" id="PF13692">
    <property type="entry name" value="Glyco_trans_1_4"/>
    <property type="match status" value="1"/>
</dbReference>
<gene>
    <name evidence="2" type="ORF">V8V93_03400</name>
</gene>
<organism evidence="2 3">
    <name type="scientific">Pseudodesulfovibrio methanolicus</name>
    <dbReference type="NCBI Taxonomy" id="3126690"/>
    <lineage>
        <taxon>Bacteria</taxon>
        <taxon>Pseudomonadati</taxon>
        <taxon>Thermodesulfobacteriota</taxon>
        <taxon>Desulfovibrionia</taxon>
        <taxon>Desulfovibrionales</taxon>
        <taxon>Desulfovibrionaceae</taxon>
    </lineage>
</organism>
<dbReference type="GO" id="GO:0016757">
    <property type="term" value="F:glycosyltransferase activity"/>
    <property type="evidence" value="ECO:0007669"/>
    <property type="project" value="UniProtKB-KW"/>
</dbReference>
<name>A0ABZ2J0S3_9BACT</name>
<dbReference type="Proteomes" id="UP001385389">
    <property type="component" value="Chromosome"/>
</dbReference>
<evidence type="ECO:0000313" key="2">
    <source>
        <dbReference type="EMBL" id="WWX23254.1"/>
    </source>
</evidence>
<dbReference type="RefSeq" id="WP_338668968.1">
    <property type="nucleotide sequence ID" value="NZ_CP146609.1"/>
</dbReference>
<evidence type="ECO:0000259" key="1">
    <source>
        <dbReference type="Pfam" id="PF13439"/>
    </source>
</evidence>
<dbReference type="EC" id="2.4.-.-" evidence="2"/>
<dbReference type="EMBL" id="CP146609">
    <property type="protein sequence ID" value="WWX23254.1"/>
    <property type="molecule type" value="Genomic_DNA"/>
</dbReference>
<dbReference type="PANTHER" id="PTHR12526:SF635">
    <property type="entry name" value="GLYCOSYL TRANSFERASE GROUP 1"/>
    <property type="match status" value="1"/>
</dbReference>
<dbReference type="Pfam" id="PF13439">
    <property type="entry name" value="Glyco_transf_4"/>
    <property type="match status" value="1"/>
</dbReference>
<reference evidence="2 3" key="1">
    <citation type="submission" date="2024-03" db="EMBL/GenBank/DDBJ databases">
        <title>Phenotype and Genome Characterization of a Sulfate-Reducing Bacterium Pseudodesulfovibrio sp. strain 5S69, isolated from Petroleum Reservoir in Tatarstan (Russia).</title>
        <authorList>
            <person name="Bidzhieva S.K."/>
            <person name="Kadnikov V."/>
            <person name="Tourova T.P."/>
            <person name="Samigullina S.R."/>
            <person name="Sokolova D.S."/>
            <person name="Poltaraus A.B."/>
            <person name="Avtukh A.N."/>
            <person name="Tereshina V.M."/>
            <person name="Mardanov A.V."/>
            <person name="Nazina T.N."/>
        </authorList>
    </citation>
    <scope>NUCLEOTIDE SEQUENCE [LARGE SCALE GENOMIC DNA]</scope>
    <source>
        <strain evidence="2 3">5S69</strain>
    </source>
</reference>
<protein>
    <submittedName>
        <fullName evidence="2">Glycosyltransferase</fullName>
        <ecNumber evidence="2">2.4.-.-</ecNumber>
    </submittedName>
</protein>